<dbReference type="AlphaFoldDB" id="A0A4Q6XGM8"/>
<proteinExistence type="inferred from homology"/>
<dbReference type="Gene3D" id="3.40.50.720">
    <property type="entry name" value="NAD(P)-binding Rossmann-like Domain"/>
    <property type="match status" value="1"/>
</dbReference>
<dbReference type="PANTHER" id="PTHR11092:SF0">
    <property type="entry name" value="EPIMERASE FAMILY PROTEIN SDR39U1"/>
    <property type="match status" value="1"/>
</dbReference>
<dbReference type="EMBL" id="SGIM01000004">
    <property type="protein sequence ID" value="RZF53587.1"/>
    <property type="molecule type" value="Genomic_DNA"/>
</dbReference>
<dbReference type="PANTHER" id="PTHR11092">
    <property type="entry name" value="SUGAR NUCLEOTIDE EPIMERASE RELATED"/>
    <property type="match status" value="1"/>
</dbReference>
<evidence type="ECO:0000256" key="1">
    <source>
        <dbReference type="ARBA" id="ARBA00009353"/>
    </source>
</evidence>
<organism evidence="4 5">
    <name type="scientific">Acinetobacter halotolerans</name>
    <dbReference type="NCBI Taxonomy" id="1752076"/>
    <lineage>
        <taxon>Bacteria</taxon>
        <taxon>Pseudomonadati</taxon>
        <taxon>Pseudomonadota</taxon>
        <taxon>Gammaproteobacteria</taxon>
        <taxon>Moraxellales</taxon>
        <taxon>Moraxellaceae</taxon>
        <taxon>Acinetobacter</taxon>
    </lineage>
</organism>
<dbReference type="SUPFAM" id="SSF51735">
    <property type="entry name" value="NAD(P)-binding Rossmann-fold domains"/>
    <property type="match status" value="1"/>
</dbReference>
<dbReference type="Pfam" id="PF01370">
    <property type="entry name" value="Epimerase"/>
    <property type="match status" value="1"/>
</dbReference>
<reference evidence="4 5" key="1">
    <citation type="submission" date="2019-02" db="EMBL/GenBank/DDBJ databases">
        <title>The draft genome of Acinetobacter halotolerans strain JCM 31009.</title>
        <authorList>
            <person name="Qin J."/>
            <person name="Feng Y."/>
            <person name="Nemec A."/>
            <person name="Zong Z."/>
        </authorList>
    </citation>
    <scope>NUCLEOTIDE SEQUENCE [LARGE SCALE GENOMIC DNA]</scope>
    <source>
        <strain evidence="4 5">JCM 31009</strain>
    </source>
</reference>
<dbReference type="InterPro" id="IPR013549">
    <property type="entry name" value="DUF1731"/>
</dbReference>
<dbReference type="Proteomes" id="UP000292110">
    <property type="component" value="Unassembled WGS sequence"/>
</dbReference>
<name>A0A4Q6XGM8_9GAMM</name>
<dbReference type="InterPro" id="IPR036291">
    <property type="entry name" value="NAD(P)-bd_dom_sf"/>
</dbReference>
<gene>
    <name evidence="4" type="ORF">EXE30_06315</name>
</gene>
<dbReference type="InterPro" id="IPR010099">
    <property type="entry name" value="SDR39U1"/>
</dbReference>
<evidence type="ECO:0000259" key="2">
    <source>
        <dbReference type="Pfam" id="PF01370"/>
    </source>
</evidence>
<feature type="domain" description="NAD-dependent epimerase/dehydratase" evidence="2">
    <location>
        <begin position="6"/>
        <end position="225"/>
    </location>
</feature>
<dbReference type="InterPro" id="IPR001509">
    <property type="entry name" value="Epimerase_deHydtase"/>
</dbReference>
<comment type="similarity">
    <text evidence="1">Belongs to the NAD(P)-dependent epimerase/dehydratase family. SDR39U1 subfamily.</text>
</comment>
<dbReference type="NCBIfam" id="TIGR01777">
    <property type="entry name" value="yfcH"/>
    <property type="match status" value="1"/>
</dbReference>
<sequence>MQKLTVLVTGASGFIGSHLLPFLLEQQYQVIALTRQKQKRSQYPHLTWVTDLEQVQHSEIDYVINLAGENIGQKRWSEQRKRQLIESRVSTTEKLYEWLERKQIYPKCIISGSAIGYYGIDPTEQWATVCDENSPPHDIFMSELCQAWEQAALKFSNQNTKIIRLGVVFAGDGGILPQMLLPIKLNMVSKIGTGLQPVVWIHIQDVLRAMLFLLTLESSQKVYNLVAPEQSNQQRFARIAANVLKRKPFMRMPKCIFEWGLGEQSQLILNGQYVQPSALLAHGFEFSFPDLESALQQILRRD</sequence>
<feature type="domain" description="DUF1731" evidence="3">
    <location>
        <begin position="252"/>
        <end position="298"/>
    </location>
</feature>
<evidence type="ECO:0000313" key="4">
    <source>
        <dbReference type="EMBL" id="RZF53587.1"/>
    </source>
</evidence>
<evidence type="ECO:0000313" key="5">
    <source>
        <dbReference type="Proteomes" id="UP000292110"/>
    </source>
</evidence>
<accession>A0A4Q6XGM8</accession>
<dbReference type="RefSeq" id="WP_130161678.1">
    <property type="nucleotide sequence ID" value="NZ_SGIM01000004.1"/>
</dbReference>
<protein>
    <submittedName>
        <fullName evidence="4">TIGR01777 family protein</fullName>
    </submittedName>
</protein>
<evidence type="ECO:0000259" key="3">
    <source>
        <dbReference type="Pfam" id="PF08338"/>
    </source>
</evidence>
<dbReference type="Pfam" id="PF08338">
    <property type="entry name" value="DUF1731"/>
    <property type="match status" value="1"/>
</dbReference>
<comment type="caution">
    <text evidence="4">The sequence shown here is derived from an EMBL/GenBank/DDBJ whole genome shotgun (WGS) entry which is preliminary data.</text>
</comment>
<keyword evidence="5" id="KW-1185">Reference proteome</keyword>